<evidence type="ECO:0000256" key="1">
    <source>
        <dbReference type="SAM" id="MobiDB-lite"/>
    </source>
</evidence>
<feature type="chain" id="PRO_5013131282" evidence="2">
    <location>
        <begin position="27"/>
        <end position="615"/>
    </location>
</feature>
<feature type="domain" description="VWFC" evidence="3">
    <location>
        <begin position="38"/>
        <end position="102"/>
    </location>
</feature>
<evidence type="ECO:0000256" key="2">
    <source>
        <dbReference type="SAM" id="SignalP"/>
    </source>
</evidence>
<dbReference type="AlphaFoldDB" id="A0A1J1HN46"/>
<feature type="domain" description="VWFC" evidence="3">
    <location>
        <begin position="445"/>
        <end position="509"/>
    </location>
</feature>
<evidence type="ECO:0000313" key="4">
    <source>
        <dbReference type="EMBL" id="CRK89480.1"/>
    </source>
</evidence>
<dbReference type="EMBL" id="CVRI01000012">
    <property type="protein sequence ID" value="CRK89480.1"/>
    <property type="molecule type" value="Genomic_DNA"/>
</dbReference>
<proteinExistence type="predicted"/>
<feature type="region of interest" description="Disordered" evidence="1">
    <location>
        <begin position="594"/>
        <end position="615"/>
    </location>
</feature>
<dbReference type="SMART" id="SM00214">
    <property type="entry name" value="VWC"/>
    <property type="match status" value="5"/>
</dbReference>
<feature type="domain" description="VWFC" evidence="3">
    <location>
        <begin position="174"/>
        <end position="238"/>
    </location>
</feature>
<reference evidence="4 5" key="1">
    <citation type="submission" date="2015-04" db="EMBL/GenBank/DDBJ databases">
        <authorList>
            <person name="Syromyatnikov M.Y."/>
            <person name="Popov V.N."/>
        </authorList>
    </citation>
    <scope>NUCLEOTIDE SEQUENCE [LARGE SCALE GENOMIC DNA]</scope>
</reference>
<evidence type="ECO:0000259" key="3">
    <source>
        <dbReference type="SMART" id="SM00214"/>
    </source>
</evidence>
<dbReference type="InterPro" id="IPR011047">
    <property type="entry name" value="Quinoprotein_ADH-like_sf"/>
</dbReference>
<sequence length="615" mass="68780">MMNTLNFITAFVISIIFVGNVEIVNCSPKDSVVPNTGCYHQGTYYNNQKYVYTGPFNGNGCTLYYCINGKVVPYKSIPCDPPPNAYCEPIFHKGECCPTYDCPRDCIYDGVAYANGVYIYTGPFNGKYCPVYFCIDGEIKHSKSIPCDPKPHPNCVGIHIEGECCPKWDCPSDCVYDDVTYANGDYVYTGPFNGKYCPVYYCIDGEIVYSKSIPCDPKPHPNCVGIHIEGECCPKWDCTSDCVYNGVTYADEDYVYTGPFNGKYCPVYHCVDGEIIHYKSIPCEPAPYKDCVGIHIEGECCPKWDCSGGCTYDGVTYAEGQYIYTGPFNGKYCPVYHCVDGQITHYQSIPCDPAPHPNCEPIYEETCCPTWDCPSDCVYNGVTYANGDYVYTGPFNGKYCPEYFCDYGEIVHFQSTHCDLAPHPNCVGIFIKGECCPKWDCPSDCVYNGVTYSDGDYVYTGPFNGITCPIYYCIKGAITYYQSTYCPPPPHPQCIAIMIKGQCCPKWDCGKLIIDEKDSSDEPERSNEPDEKKCRYNNKVYNEGDTILGPFDGRGCTMYECHDGKPITLDFEICEPPSNPDSKATFTEGECCPKYDSDDPDDGNKPKIEKCVPVY</sequence>
<dbReference type="STRING" id="568069.A0A1J1HN46"/>
<dbReference type="Proteomes" id="UP000183832">
    <property type="component" value="Unassembled WGS sequence"/>
</dbReference>
<keyword evidence="5" id="KW-1185">Reference proteome</keyword>
<dbReference type="SUPFAM" id="SSF57603">
    <property type="entry name" value="FnI-like domain"/>
    <property type="match status" value="2"/>
</dbReference>
<feature type="domain" description="VWFC" evidence="3">
    <location>
        <begin position="242"/>
        <end position="306"/>
    </location>
</feature>
<name>A0A1J1HN46_9DIPT</name>
<organism evidence="4 5">
    <name type="scientific">Clunio marinus</name>
    <dbReference type="NCBI Taxonomy" id="568069"/>
    <lineage>
        <taxon>Eukaryota</taxon>
        <taxon>Metazoa</taxon>
        <taxon>Ecdysozoa</taxon>
        <taxon>Arthropoda</taxon>
        <taxon>Hexapoda</taxon>
        <taxon>Insecta</taxon>
        <taxon>Pterygota</taxon>
        <taxon>Neoptera</taxon>
        <taxon>Endopterygota</taxon>
        <taxon>Diptera</taxon>
        <taxon>Nematocera</taxon>
        <taxon>Chironomoidea</taxon>
        <taxon>Chironomidae</taxon>
        <taxon>Clunio</taxon>
    </lineage>
</organism>
<accession>A0A1J1HN46</accession>
<dbReference type="SUPFAM" id="SSF50998">
    <property type="entry name" value="Quinoprotein alcohol dehydrogenase-like"/>
    <property type="match status" value="1"/>
</dbReference>
<protein>
    <submittedName>
        <fullName evidence="4">CLUMA_CG003216, isoform C</fullName>
    </submittedName>
</protein>
<feature type="signal peptide" evidence="2">
    <location>
        <begin position="1"/>
        <end position="26"/>
    </location>
</feature>
<evidence type="ECO:0000313" key="5">
    <source>
        <dbReference type="Proteomes" id="UP000183832"/>
    </source>
</evidence>
<dbReference type="OrthoDB" id="6333653at2759"/>
<feature type="domain" description="VWFC" evidence="3">
    <location>
        <begin position="377"/>
        <end position="441"/>
    </location>
</feature>
<dbReference type="InterPro" id="IPR001007">
    <property type="entry name" value="VWF_dom"/>
</dbReference>
<keyword evidence="2" id="KW-0732">Signal</keyword>
<gene>
    <name evidence="4" type="primary">similar to Kielin</name>
    <name evidence="4" type="synonym">chordin-like protein</name>
    <name evidence="4" type="ORF">CLUMA_CG003216</name>
</gene>